<organism evidence="2 3">
    <name type="scientific">Saguinus oedipus</name>
    <name type="common">Cotton-top tamarin</name>
    <name type="synonym">Oedipomidas oedipus</name>
    <dbReference type="NCBI Taxonomy" id="9490"/>
    <lineage>
        <taxon>Eukaryota</taxon>
        <taxon>Metazoa</taxon>
        <taxon>Chordata</taxon>
        <taxon>Craniata</taxon>
        <taxon>Vertebrata</taxon>
        <taxon>Euteleostomi</taxon>
        <taxon>Mammalia</taxon>
        <taxon>Eutheria</taxon>
        <taxon>Euarchontoglires</taxon>
        <taxon>Primates</taxon>
        <taxon>Haplorrhini</taxon>
        <taxon>Platyrrhini</taxon>
        <taxon>Cebidae</taxon>
        <taxon>Callitrichinae</taxon>
        <taxon>Saguinus</taxon>
    </lineage>
</organism>
<protein>
    <submittedName>
        <fullName evidence="2">Uncharacterized protein</fullName>
    </submittedName>
</protein>
<proteinExistence type="predicted"/>
<feature type="region of interest" description="Disordered" evidence="1">
    <location>
        <begin position="142"/>
        <end position="161"/>
    </location>
</feature>
<dbReference type="Pfam" id="PF06413">
    <property type="entry name" value="Neugrin"/>
    <property type="match status" value="1"/>
</dbReference>
<evidence type="ECO:0000313" key="3">
    <source>
        <dbReference type="Proteomes" id="UP001266305"/>
    </source>
</evidence>
<evidence type="ECO:0000256" key="1">
    <source>
        <dbReference type="SAM" id="MobiDB-lite"/>
    </source>
</evidence>
<keyword evidence="3" id="KW-1185">Reference proteome</keyword>
<comment type="caution">
    <text evidence="2">The sequence shown here is derived from an EMBL/GenBank/DDBJ whole genome shotgun (WGS) entry which is preliminary data.</text>
</comment>
<accession>A0ABQ9U0R3</accession>
<dbReference type="Proteomes" id="UP001266305">
    <property type="component" value="Unassembled WGS sequence"/>
</dbReference>
<name>A0ABQ9U0R3_SAGOE</name>
<sequence>MGEHVRAGTACCGFQTQWVAGLGPVGREPDLDFHWEPEEPELQEVERAQRQVFSSPGTSGSFTNDVFHRQFREFGMLKGSYCFRGHEASSKDPKHSTTLKAIDSKTHGENTPRRWREGMKESRAWKRAFAALGHQAELQKYSSDCESTKRTGHGGLPTDQELAELKAREWVTSAAK</sequence>
<dbReference type="InterPro" id="IPR010487">
    <property type="entry name" value="NGRN/Rrg9"/>
</dbReference>
<reference evidence="2 3" key="1">
    <citation type="submission" date="2023-05" db="EMBL/GenBank/DDBJ databases">
        <title>B98-5 Cell Line De Novo Hybrid Assembly: An Optical Mapping Approach.</title>
        <authorList>
            <person name="Kananen K."/>
            <person name="Auerbach J.A."/>
            <person name="Kautto E."/>
            <person name="Blachly J.S."/>
        </authorList>
    </citation>
    <scope>NUCLEOTIDE SEQUENCE [LARGE SCALE GENOMIC DNA]</scope>
    <source>
        <strain evidence="2">B95-8</strain>
        <tissue evidence="2">Cell line</tissue>
    </source>
</reference>
<dbReference type="EMBL" id="JASSZA010000017">
    <property type="protein sequence ID" value="KAK2090611.1"/>
    <property type="molecule type" value="Genomic_DNA"/>
</dbReference>
<evidence type="ECO:0000313" key="2">
    <source>
        <dbReference type="EMBL" id="KAK2090611.1"/>
    </source>
</evidence>
<gene>
    <name evidence="2" type="ORF">P7K49_031868</name>
</gene>